<dbReference type="OrthoDB" id="6054650at2759"/>
<evidence type="ECO:0000256" key="1">
    <source>
        <dbReference type="ARBA" id="ARBA00001936"/>
    </source>
</evidence>
<dbReference type="GeneID" id="108071893"/>
<sequence length="344" mass="39759">MSFAGNLQEVLKKLLISDEDRAVYTKDAVEIQNFVIEELKKVDNTFREVFNGLSLGGSYLDRVKLNTPDEFDMHMKLKFPLNITPERDQSAFIFLNAPFIVASCGRIHRLKLQSWLRDAFHKVFNPVCSFTSSSRQTYKLSYTLEGYGCAHTIEAVGSSRSIKFDLVPAFEFTGAQWPLPVPPVTEKVRQDWPWFAIPQTMPKRAKRTTTFMAIAPHWEREMMKKSDNMKNILRLMKGLRDAHAQKLPHLSSYMLKTVLLHQLEKVDWQRDLGTLLVEMWSRLVEHLQNGRLPYYLESEHNVLTRMNAEQLKKCRAASLELLNRLKLAKASGSHLECSLLFNVK</sequence>
<evidence type="ECO:0000259" key="13">
    <source>
        <dbReference type="Pfam" id="PF20266"/>
    </source>
</evidence>
<comment type="similarity">
    <text evidence="3">Belongs to the mab-21 family.</text>
</comment>
<dbReference type="RefSeq" id="XP_017018309.1">
    <property type="nucleotide sequence ID" value="XM_017162820.3"/>
</dbReference>
<keyword evidence="4" id="KW-0808">Transferase</keyword>
<dbReference type="PANTHER" id="PTHR10656">
    <property type="entry name" value="CELL FATE DETERMINING PROTEIN MAB21-RELATED"/>
    <property type="match status" value="1"/>
</dbReference>
<dbReference type="Gene3D" id="1.10.1410.40">
    <property type="match status" value="1"/>
</dbReference>
<proteinExistence type="inferred from homology"/>
<dbReference type="SMART" id="SM01265">
    <property type="entry name" value="Mab-21"/>
    <property type="match status" value="1"/>
</dbReference>
<feature type="domain" description="Mab-21-like HhH/H2TH-like" evidence="13">
    <location>
        <begin position="229"/>
        <end position="315"/>
    </location>
</feature>
<dbReference type="PANTHER" id="PTHR10656:SF42">
    <property type="entry name" value="CYCLIC GMP-AMP SYNTHASE-LIKE PROTEIN-RELATED"/>
    <property type="match status" value="1"/>
</dbReference>
<evidence type="ECO:0000256" key="4">
    <source>
        <dbReference type="ARBA" id="ARBA00022679"/>
    </source>
</evidence>
<evidence type="ECO:0000259" key="12">
    <source>
        <dbReference type="Pfam" id="PF03281"/>
    </source>
</evidence>
<evidence type="ECO:0000256" key="9">
    <source>
        <dbReference type="ARBA" id="ARBA00022842"/>
    </source>
</evidence>
<dbReference type="InterPro" id="IPR046906">
    <property type="entry name" value="Mab-21_HhH/H2TH-like"/>
</dbReference>
<keyword evidence="6" id="KW-0479">Metal-binding</keyword>
<dbReference type="GO" id="GO:0005525">
    <property type="term" value="F:GTP binding"/>
    <property type="evidence" value="ECO:0007669"/>
    <property type="project" value="UniProtKB-KW"/>
</dbReference>
<dbReference type="GO" id="GO:0016779">
    <property type="term" value="F:nucleotidyltransferase activity"/>
    <property type="evidence" value="ECO:0007669"/>
    <property type="project" value="UniProtKB-KW"/>
</dbReference>
<evidence type="ECO:0000256" key="8">
    <source>
        <dbReference type="ARBA" id="ARBA00022840"/>
    </source>
</evidence>
<keyword evidence="11" id="KW-0464">Manganese</keyword>
<evidence type="ECO:0000256" key="7">
    <source>
        <dbReference type="ARBA" id="ARBA00022741"/>
    </source>
</evidence>
<organism evidence="14 15">
    <name type="scientific">Drosophila kikkawai</name>
    <name type="common">Fruit fly</name>
    <dbReference type="NCBI Taxonomy" id="30033"/>
    <lineage>
        <taxon>Eukaryota</taxon>
        <taxon>Metazoa</taxon>
        <taxon>Ecdysozoa</taxon>
        <taxon>Arthropoda</taxon>
        <taxon>Hexapoda</taxon>
        <taxon>Insecta</taxon>
        <taxon>Pterygota</taxon>
        <taxon>Neoptera</taxon>
        <taxon>Endopterygota</taxon>
        <taxon>Diptera</taxon>
        <taxon>Brachycera</taxon>
        <taxon>Muscomorpha</taxon>
        <taxon>Ephydroidea</taxon>
        <taxon>Drosophilidae</taxon>
        <taxon>Drosophila</taxon>
        <taxon>Sophophora</taxon>
    </lineage>
</organism>
<keyword evidence="9" id="KW-0460">Magnesium</keyword>
<evidence type="ECO:0000313" key="14">
    <source>
        <dbReference type="Proteomes" id="UP001652661"/>
    </source>
</evidence>
<dbReference type="AlphaFoldDB" id="A0A6P4I329"/>
<reference evidence="15" key="1">
    <citation type="submission" date="2025-08" db="UniProtKB">
        <authorList>
            <consortium name="RefSeq"/>
        </authorList>
    </citation>
    <scope>IDENTIFICATION</scope>
    <source>
        <strain evidence="15">14028-0561.14</strain>
        <tissue evidence="15">Whole fly</tissue>
    </source>
</reference>
<keyword evidence="10" id="KW-0342">GTP-binding</keyword>
<dbReference type="Gene3D" id="3.30.460.90">
    <property type="match status" value="1"/>
</dbReference>
<evidence type="ECO:0000256" key="11">
    <source>
        <dbReference type="ARBA" id="ARBA00023211"/>
    </source>
</evidence>
<keyword evidence="7" id="KW-0547">Nucleotide-binding</keyword>
<evidence type="ECO:0000256" key="6">
    <source>
        <dbReference type="ARBA" id="ARBA00022723"/>
    </source>
</evidence>
<protein>
    <submittedName>
        <fullName evidence="15">Cyclic GMP-AMP synthase-like protein</fullName>
    </submittedName>
</protein>
<dbReference type="Proteomes" id="UP001652661">
    <property type="component" value="Chromosome 3L"/>
</dbReference>
<dbReference type="InterPro" id="IPR024810">
    <property type="entry name" value="MAB21L/cGLR"/>
</dbReference>
<dbReference type="Pfam" id="PF20266">
    <property type="entry name" value="Mab-21_C"/>
    <property type="match status" value="1"/>
</dbReference>
<dbReference type="GO" id="GO:0046872">
    <property type="term" value="F:metal ion binding"/>
    <property type="evidence" value="ECO:0007669"/>
    <property type="project" value="UniProtKB-KW"/>
</dbReference>
<dbReference type="Pfam" id="PF03281">
    <property type="entry name" value="Mab-21"/>
    <property type="match status" value="1"/>
</dbReference>
<comment type="cofactor">
    <cofactor evidence="1">
        <name>Mn(2+)</name>
        <dbReference type="ChEBI" id="CHEBI:29035"/>
    </cofactor>
</comment>
<accession>A0A6P4I329</accession>
<gene>
    <name evidence="15" type="primary">LOC108071893</name>
</gene>
<keyword evidence="8" id="KW-0067">ATP-binding</keyword>
<name>A0A6P4I329_DROKI</name>
<evidence type="ECO:0000256" key="10">
    <source>
        <dbReference type="ARBA" id="ARBA00023134"/>
    </source>
</evidence>
<evidence type="ECO:0000256" key="5">
    <source>
        <dbReference type="ARBA" id="ARBA00022695"/>
    </source>
</evidence>
<evidence type="ECO:0000313" key="15">
    <source>
        <dbReference type="RefSeq" id="XP_017018309.1"/>
    </source>
</evidence>
<comment type="cofactor">
    <cofactor evidence="2">
        <name>Mg(2+)</name>
        <dbReference type="ChEBI" id="CHEBI:18420"/>
    </cofactor>
</comment>
<evidence type="ECO:0000256" key="2">
    <source>
        <dbReference type="ARBA" id="ARBA00001946"/>
    </source>
</evidence>
<feature type="domain" description="Mab-21-like nucleotidyltransferase" evidence="12">
    <location>
        <begin position="59"/>
        <end position="179"/>
    </location>
</feature>
<keyword evidence="5" id="KW-0548">Nucleotidyltransferase</keyword>
<dbReference type="GO" id="GO:0005524">
    <property type="term" value="F:ATP binding"/>
    <property type="evidence" value="ECO:0007669"/>
    <property type="project" value="UniProtKB-KW"/>
</dbReference>
<dbReference type="InterPro" id="IPR046903">
    <property type="entry name" value="Mab-21-like_nuc_Trfase"/>
</dbReference>
<keyword evidence="14" id="KW-1185">Reference proteome</keyword>
<evidence type="ECO:0000256" key="3">
    <source>
        <dbReference type="ARBA" id="ARBA00008307"/>
    </source>
</evidence>